<comment type="pathway">
    <text evidence="8">Cofactor biosynthesis; NAD(+) biosynthesis; NAD(+) from deamido-NAD(+) (ammonia route): step 1/1.</text>
</comment>
<feature type="binding site" evidence="8">
    <location>
        <position position="53"/>
    </location>
    <ligand>
        <name>Mg(2+)</name>
        <dbReference type="ChEBI" id="CHEBI:18420"/>
    </ligand>
</feature>
<keyword evidence="13" id="KW-1185">Reference proteome</keyword>
<dbReference type="Proteomes" id="UP000281647">
    <property type="component" value="Unassembled WGS sequence"/>
</dbReference>
<dbReference type="GO" id="GO:0009435">
    <property type="term" value="P:NAD+ biosynthetic process"/>
    <property type="evidence" value="ECO:0007669"/>
    <property type="project" value="UniProtKB-UniRule"/>
</dbReference>
<feature type="binding site" evidence="8">
    <location>
        <position position="203"/>
    </location>
    <ligand>
        <name>ATP</name>
        <dbReference type="ChEBI" id="CHEBI:30616"/>
    </ligand>
</feature>
<dbReference type="NCBIfam" id="TIGR00552">
    <property type="entry name" value="nadE"/>
    <property type="match status" value="1"/>
</dbReference>
<feature type="binding site" description="in other chain" evidence="8">
    <location>
        <position position="183"/>
    </location>
    <ligand>
        <name>deamido-NAD(+)</name>
        <dbReference type="ChEBI" id="CHEBI:58437"/>
        <note>ligand shared between two neighboring subunits</note>
    </ligand>
</feature>
<keyword evidence="7 8" id="KW-0520">NAD</keyword>
<feature type="binding site" evidence="8">
    <location>
        <position position="254"/>
    </location>
    <ligand>
        <name>ATP</name>
        <dbReference type="ChEBI" id="CHEBI:30616"/>
    </ligand>
</feature>
<dbReference type="RefSeq" id="WP_128625056.1">
    <property type="nucleotide sequence ID" value="NZ_ML133510.1"/>
</dbReference>
<dbReference type="AlphaFoldDB" id="A0A432V6G9"/>
<evidence type="ECO:0000256" key="7">
    <source>
        <dbReference type="ARBA" id="ARBA00023027"/>
    </source>
</evidence>
<dbReference type="OrthoDB" id="3266517at2"/>
<dbReference type="Pfam" id="PF02540">
    <property type="entry name" value="NAD_synthase"/>
    <property type="match status" value="2"/>
</dbReference>
<dbReference type="CDD" id="cd00553">
    <property type="entry name" value="NAD_synthase"/>
    <property type="match status" value="1"/>
</dbReference>
<dbReference type="HAMAP" id="MF_00193">
    <property type="entry name" value="NadE_ammonia_dep"/>
    <property type="match status" value="1"/>
</dbReference>
<dbReference type="GO" id="GO:0005737">
    <property type="term" value="C:cytoplasm"/>
    <property type="evidence" value="ECO:0007669"/>
    <property type="project" value="InterPro"/>
</dbReference>
<dbReference type="InterPro" id="IPR003694">
    <property type="entry name" value="NAD_synthase"/>
</dbReference>
<reference evidence="12 13" key="1">
    <citation type="submission" date="2018-11" db="EMBL/GenBank/DDBJ databases">
        <title>Pseudaminobacter arsenicus sp. nov., an arsenic-resistant bacterium isolated from arsenic-rich aquifers.</title>
        <authorList>
            <person name="Mu Y."/>
        </authorList>
    </citation>
    <scope>NUCLEOTIDE SEQUENCE [LARGE SCALE GENOMIC DNA]</scope>
    <source>
        <strain evidence="12 13">CB3</strain>
    </source>
</reference>
<dbReference type="EC" id="6.3.1.5" evidence="8 10"/>
<comment type="catalytic activity">
    <reaction evidence="8 10">
        <text>deamido-NAD(+) + NH4(+) + ATP = AMP + diphosphate + NAD(+) + H(+)</text>
        <dbReference type="Rhea" id="RHEA:21188"/>
        <dbReference type="ChEBI" id="CHEBI:15378"/>
        <dbReference type="ChEBI" id="CHEBI:28938"/>
        <dbReference type="ChEBI" id="CHEBI:30616"/>
        <dbReference type="ChEBI" id="CHEBI:33019"/>
        <dbReference type="ChEBI" id="CHEBI:57540"/>
        <dbReference type="ChEBI" id="CHEBI:58437"/>
        <dbReference type="ChEBI" id="CHEBI:456215"/>
        <dbReference type="EC" id="6.3.1.5"/>
    </reaction>
</comment>
<feature type="domain" description="NAD/GMP synthase" evidence="11">
    <location>
        <begin position="27"/>
        <end position="112"/>
    </location>
</feature>
<dbReference type="InterPro" id="IPR022310">
    <property type="entry name" value="NAD/GMP_synthase"/>
</dbReference>
<dbReference type="UniPathway" id="UPA00253">
    <property type="reaction ID" value="UER00333"/>
</dbReference>
<dbReference type="GO" id="GO:0005524">
    <property type="term" value="F:ATP binding"/>
    <property type="evidence" value="ECO:0007669"/>
    <property type="project" value="UniProtKB-UniRule"/>
</dbReference>
<name>A0A432V6G9_9HYPH</name>
<dbReference type="GO" id="GO:0046872">
    <property type="term" value="F:metal ion binding"/>
    <property type="evidence" value="ECO:0007669"/>
    <property type="project" value="UniProtKB-KW"/>
</dbReference>
<feature type="binding site" evidence="8">
    <location>
        <begin position="47"/>
        <end position="54"/>
    </location>
    <ligand>
        <name>ATP</name>
        <dbReference type="ChEBI" id="CHEBI:30616"/>
    </ligand>
</feature>
<feature type="binding site" evidence="8">
    <location>
        <position position="223"/>
    </location>
    <ligand>
        <name>deamido-NAD(+)</name>
        <dbReference type="ChEBI" id="CHEBI:58437"/>
        <note>ligand shared between two neighboring subunits</note>
    </ligand>
</feature>
<organism evidence="12 13">
    <name type="scientific">Borborobacter arsenicus</name>
    <dbReference type="NCBI Taxonomy" id="1851146"/>
    <lineage>
        <taxon>Bacteria</taxon>
        <taxon>Pseudomonadati</taxon>
        <taxon>Pseudomonadota</taxon>
        <taxon>Alphaproteobacteria</taxon>
        <taxon>Hyphomicrobiales</taxon>
        <taxon>Phyllobacteriaceae</taxon>
        <taxon>Borborobacter</taxon>
    </lineage>
</organism>
<feature type="binding site" evidence="8">
    <location>
        <position position="208"/>
    </location>
    <ligand>
        <name>Mg(2+)</name>
        <dbReference type="ChEBI" id="CHEBI:18420"/>
    </ligand>
</feature>
<dbReference type="EMBL" id="RKST01000010">
    <property type="protein sequence ID" value="RUM97751.1"/>
    <property type="molecule type" value="Genomic_DNA"/>
</dbReference>
<evidence type="ECO:0000256" key="4">
    <source>
        <dbReference type="ARBA" id="ARBA00022741"/>
    </source>
</evidence>
<keyword evidence="3 8" id="KW-0479">Metal-binding</keyword>
<keyword evidence="4 8" id="KW-0547">Nucleotide-binding</keyword>
<evidence type="ECO:0000313" key="12">
    <source>
        <dbReference type="EMBL" id="RUM97751.1"/>
    </source>
</evidence>
<keyword evidence="6 8" id="KW-0460">Magnesium</keyword>
<evidence type="ECO:0000256" key="8">
    <source>
        <dbReference type="HAMAP-Rule" id="MF_00193"/>
    </source>
</evidence>
<comment type="function">
    <text evidence="8">Catalyzes the ATP-dependent amidation of deamido-NAD to form NAD. Uses ammonia as a nitrogen source.</text>
</comment>
<evidence type="ECO:0000256" key="9">
    <source>
        <dbReference type="RuleBase" id="RU003811"/>
    </source>
</evidence>
<comment type="caution">
    <text evidence="12">The sequence shown here is derived from an EMBL/GenBank/DDBJ whole genome shotgun (WGS) entry which is preliminary data.</text>
</comment>
<dbReference type="GO" id="GO:0008795">
    <property type="term" value="F:NAD+ synthase activity"/>
    <property type="evidence" value="ECO:0007669"/>
    <property type="project" value="UniProtKB-UniRule"/>
</dbReference>
<dbReference type="InterPro" id="IPR022926">
    <property type="entry name" value="NH(3)-dep_NAD(+)_synth"/>
</dbReference>
<feature type="domain" description="NAD/GMP synthase" evidence="11">
    <location>
        <begin position="175"/>
        <end position="312"/>
    </location>
</feature>
<keyword evidence="5 8" id="KW-0067">ATP-binding</keyword>
<dbReference type="GO" id="GO:0003952">
    <property type="term" value="F:NAD+ synthase (glutamine-hydrolyzing) activity"/>
    <property type="evidence" value="ECO:0007669"/>
    <property type="project" value="InterPro"/>
</dbReference>
<sequence>MNVSPSNQHPAFSPATLDIDPAAESDRIATALREQVRGMRKRGLVLGLSGGIDSSVCAALAVKALGPGKVFCLFMPENDSDPESLRLGKLVAETYGIEARTENIGPTLDAMGCYARRDAFIREVVPDYGPGWASKIVLANALTTEGYNISYLVVQAPDGTTQKLRMPPSAYLGIVAATNMKQRTRKQLEYFHADQLNYAVLGTPNRLEYDQGFFVKNGDGAADVKPIAHLYKSQVYQLAAHLGVPAEIQARPPTTDTYSLAQTQEEFYFALPYRQMDLCLYGLNNGISAAGTAAVASLTEEQVRRVWSDIESKRKVARYLHLAPQLVDPI</sequence>
<evidence type="ECO:0000256" key="1">
    <source>
        <dbReference type="ARBA" id="ARBA00005859"/>
    </source>
</evidence>
<dbReference type="InterPro" id="IPR014729">
    <property type="entry name" value="Rossmann-like_a/b/a_fold"/>
</dbReference>
<evidence type="ECO:0000256" key="3">
    <source>
        <dbReference type="ARBA" id="ARBA00022723"/>
    </source>
</evidence>
<dbReference type="GO" id="GO:0004359">
    <property type="term" value="F:glutaminase activity"/>
    <property type="evidence" value="ECO:0007669"/>
    <property type="project" value="InterPro"/>
</dbReference>
<dbReference type="SUPFAM" id="SSF52402">
    <property type="entry name" value="Adenine nucleotide alpha hydrolases-like"/>
    <property type="match status" value="1"/>
</dbReference>
<dbReference type="NCBIfam" id="NF002048">
    <property type="entry name" value="PRK00876.1"/>
    <property type="match status" value="1"/>
</dbReference>
<feature type="binding site" evidence="8">
    <location>
        <position position="232"/>
    </location>
    <ligand>
        <name>ATP</name>
        <dbReference type="ChEBI" id="CHEBI:30616"/>
    </ligand>
</feature>
<evidence type="ECO:0000313" key="13">
    <source>
        <dbReference type="Proteomes" id="UP000281647"/>
    </source>
</evidence>
<keyword evidence="2 8" id="KW-0436">Ligase</keyword>
<evidence type="ECO:0000259" key="11">
    <source>
        <dbReference type="Pfam" id="PF02540"/>
    </source>
</evidence>
<comment type="similarity">
    <text evidence="1 8 9">Belongs to the NAD synthetase family.</text>
</comment>
<comment type="caution">
    <text evidence="8">Lacks conserved residue(s) required for the propagation of feature annotation.</text>
</comment>
<dbReference type="PANTHER" id="PTHR23090:SF9">
    <property type="entry name" value="GLUTAMINE-DEPENDENT NAD(+) SYNTHETASE"/>
    <property type="match status" value="1"/>
</dbReference>
<comment type="subunit">
    <text evidence="8">Homodimer.</text>
</comment>
<gene>
    <name evidence="8 12" type="primary">nadE</name>
    <name evidence="12" type="ORF">EET67_11855</name>
</gene>
<protein>
    <recommendedName>
        <fullName evidence="8 10">NH(3)-dependent NAD(+) synthetase</fullName>
        <ecNumber evidence="8 10">6.3.1.5</ecNumber>
    </recommendedName>
</protein>
<evidence type="ECO:0000256" key="2">
    <source>
        <dbReference type="ARBA" id="ARBA00022598"/>
    </source>
</evidence>
<evidence type="ECO:0000256" key="6">
    <source>
        <dbReference type="ARBA" id="ARBA00022842"/>
    </source>
</evidence>
<evidence type="ECO:0000256" key="5">
    <source>
        <dbReference type="ARBA" id="ARBA00022840"/>
    </source>
</evidence>
<accession>A0A432V6G9</accession>
<feature type="binding site" description="in other chain" evidence="8">
    <location>
        <position position="216"/>
    </location>
    <ligand>
        <name>deamido-NAD(+)</name>
        <dbReference type="ChEBI" id="CHEBI:58437"/>
        <note>ligand shared between two neighboring subunits</note>
    </ligand>
</feature>
<dbReference type="PANTHER" id="PTHR23090">
    <property type="entry name" value="NH 3 /GLUTAMINE-DEPENDENT NAD + SYNTHETASE"/>
    <property type="match status" value="1"/>
</dbReference>
<evidence type="ECO:0000256" key="10">
    <source>
        <dbReference type="RuleBase" id="RU003812"/>
    </source>
</evidence>
<dbReference type="Gene3D" id="3.40.50.620">
    <property type="entry name" value="HUPs"/>
    <property type="match status" value="1"/>
</dbReference>
<proteinExistence type="inferred from homology"/>